<comment type="subcellular location">
    <subcellularLocation>
        <location evidence="1">Cell membrane</location>
    </subcellularLocation>
</comment>
<evidence type="ECO:0000256" key="8">
    <source>
        <dbReference type="SAM" id="Phobius"/>
    </source>
</evidence>
<evidence type="ECO:0000313" key="11">
    <source>
        <dbReference type="Proteomes" id="UP000648075"/>
    </source>
</evidence>
<feature type="transmembrane region" description="Helical" evidence="8">
    <location>
        <begin position="73"/>
        <end position="93"/>
    </location>
</feature>
<keyword evidence="5 8" id="KW-1133">Transmembrane helix</keyword>
<keyword evidence="3 8" id="KW-0812">Transmembrane</keyword>
<feature type="transmembrane region" description="Helical" evidence="8">
    <location>
        <begin position="48"/>
        <end position="67"/>
    </location>
</feature>
<evidence type="ECO:0000256" key="6">
    <source>
        <dbReference type="ARBA" id="ARBA00023118"/>
    </source>
</evidence>
<accession>A0A918UHZ2</accession>
<evidence type="ECO:0000256" key="3">
    <source>
        <dbReference type="ARBA" id="ARBA00022692"/>
    </source>
</evidence>
<dbReference type="RefSeq" id="WP_189621758.1">
    <property type="nucleotide sequence ID" value="NZ_BMZA01000011.1"/>
</dbReference>
<sequence>MGEDGQAGSGAIDPARFDAGTYSVHAIHMVRTCQTNHMALSQMADNKANILMGMTFLLFSLSLSEVGRGDVRTSLVVLLVTSFVSSLLAMVAVMPKITSPHRPDEPEANLLFFGVFTGLDQEEFVDRLMARSQTDGQVLSTMLRDIHQNGSVLQHRKYRYLAYAFRTLRLGLILAFAVFLIESRVTLLGWLGGV</sequence>
<dbReference type="EMBL" id="BMZA01000011">
    <property type="protein sequence ID" value="GGZ10794.1"/>
    <property type="molecule type" value="Genomic_DNA"/>
</dbReference>
<dbReference type="Pfam" id="PF18967">
    <property type="entry name" value="PycTM"/>
    <property type="match status" value="1"/>
</dbReference>
<keyword evidence="7 8" id="KW-0472">Membrane</keyword>
<evidence type="ECO:0000256" key="1">
    <source>
        <dbReference type="ARBA" id="ARBA00004236"/>
    </source>
</evidence>
<dbReference type="GO" id="GO:0005886">
    <property type="term" value="C:plasma membrane"/>
    <property type="evidence" value="ECO:0007669"/>
    <property type="project" value="UniProtKB-SubCell"/>
</dbReference>
<comment type="caution">
    <text evidence="10">The sequence shown here is derived from an EMBL/GenBank/DDBJ whole genome shotgun (WGS) entry which is preliminary data.</text>
</comment>
<reference evidence="10" key="2">
    <citation type="submission" date="2020-09" db="EMBL/GenBank/DDBJ databases">
        <authorList>
            <person name="Sun Q."/>
            <person name="Kim S."/>
        </authorList>
    </citation>
    <scope>NUCLEOTIDE SEQUENCE</scope>
    <source>
        <strain evidence="10">KCTC 32255</strain>
    </source>
</reference>
<dbReference type="InterPro" id="IPR043760">
    <property type="entry name" value="PycTM_dom"/>
</dbReference>
<proteinExistence type="predicted"/>
<organism evidence="10 11">
    <name type="scientific">Novosphingobium colocasiae</name>
    <dbReference type="NCBI Taxonomy" id="1256513"/>
    <lineage>
        <taxon>Bacteria</taxon>
        <taxon>Pseudomonadati</taxon>
        <taxon>Pseudomonadota</taxon>
        <taxon>Alphaproteobacteria</taxon>
        <taxon>Sphingomonadales</taxon>
        <taxon>Sphingomonadaceae</taxon>
        <taxon>Novosphingobium</taxon>
    </lineage>
</organism>
<evidence type="ECO:0000256" key="4">
    <source>
        <dbReference type="ARBA" id="ARBA00022741"/>
    </source>
</evidence>
<evidence type="ECO:0000259" key="9">
    <source>
        <dbReference type="Pfam" id="PF18967"/>
    </source>
</evidence>
<name>A0A918UHZ2_9SPHN</name>
<evidence type="ECO:0000313" key="10">
    <source>
        <dbReference type="EMBL" id="GGZ10794.1"/>
    </source>
</evidence>
<dbReference type="AlphaFoldDB" id="A0A918UHZ2"/>
<protein>
    <recommendedName>
        <fullName evidence="9">Pycsar effector protein domain-containing protein</fullName>
    </recommendedName>
</protein>
<feature type="transmembrane region" description="Helical" evidence="8">
    <location>
        <begin position="160"/>
        <end position="181"/>
    </location>
</feature>
<dbReference type="Proteomes" id="UP000648075">
    <property type="component" value="Unassembled WGS sequence"/>
</dbReference>
<gene>
    <name evidence="10" type="ORF">GCM10011614_27210</name>
</gene>
<dbReference type="GO" id="GO:0051607">
    <property type="term" value="P:defense response to virus"/>
    <property type="evidence" value="ECO:0007669"/>
    <property type="project" value="UniProtKB-KW"/>
</dbReference>
<keyword evidence="4" id="KW-0547">Nucleotide-binding</keyword>
<keyword evidence="2" id="KW-1003">Cell membrane</keyword>
<feature type="domain" description="Pycsar effector protein" evidence="9">
    <location>
        <begin position="29"/>
        <end position="180"/>
    </location>
</feature>
<keyword evidence="6" id="KW-0051">Antiviral defense</keyword>
<evidence type="ECO:0000256" key="5">
    <source>
        <dbReference type="ARBA" id="ARBA00022989"/>
    </source>
</evidence>
<keyword evidence="11" id="KW-1185">Reference proteome</keyword>
<evidence type="ECO:0000256" key="2">
    <source>
        <dbReference type="ARBA" id="ARBA00022475"/>
    </source>
</evidence>
<reference evidence="10" key="1">
    <citation type="journal article" date="2014" name="Int. J. Syst. Evol. Microbiol.">
        <title>Complete genome sequence of Corynebacterium casei LMG S-19264T (=DSM 44701T), isolated from a smear-ripened cheese.</title>
        <authorList>
            <consortium name="US DOE Joint Genome Institute (JGI-PGF)"/>
            <person name="Walter F."/>
            <person name="Albersmeier A."/>
            <person name="Kalinowski J."/>
            <person name="Ruckert C."/>
        </authorList>
    </citation>
    <scope>NUCLEOTIDE SEQUENCE</scope>
    <source>
        <strain evidence="10">KCTC 32255</strain>
    </source>
</reference>
<dbReference type="GO" id="GO:0000166">
    <property type="term" value="F:nucleotide binding"/>
    <property type="evidence" value="ECO:0007669"/>
    <property type="project" value="UniProtKB-KW"/>
</dbReference>
<evidence type="ECO:0000256" key="7">
    <source>
        <dbReference type="ARBA" id="ARBA00023136"/>
    </source>
</evidence>